<evidence type="ECO:0000313" key="1">
    <source>
        <dbReference type="EMBL" id="KAI4356705.1"/>
    </source>
</evidence>
<dbReference type="EMBL" id="CM039426">
    <property type="protein sequence ID" value="KAI4356705.1"/>
    <property type="molecule type" value="Genomic_DNA"/>
</dbReference>
<protein>
    <submittedName>
        <fullName evidence="1">Uncharacterized protein</fullName>
    </submittedName>
</protein>
<dbReference type="Proteomes" id="UP000828941">
    <property type="component" value="Chromosome 1"/>
</dbReference>
<reference evidence="1 2" key="1">
    <citation type="journal article" date="2022" name="DNA Res.">
        <title>Chromosomal-level genome assembly of the orchid tree Bauhinia variegata (Leguminosae; Cercidoideae) supports the allotetraploid origin hypothesis of Bauhinia.</title>
        <authorList>
            <person name="Zhong Y."/>
            <person name="Chen Y."/>
            <person name="Zheng D."/>
            <person name="Pang J."/>
            <person name="Liu Y."/>
            <person name="Luo S."/>
            <person name="Meng S."/>
            <person name="Qian L."/>
            <person name="Wei D."/>
            <person name="Dai S."/>
            <person name="Zhou R."/>
        </authorList>
    </citation>
    <scope>NUCLEOTIDE SEQUENCE [LARGE SCALE GENOMIC DNA]</scope>
    <source>
        <strain evidence="1">BV-YZ2020</strain>
    </source>
</reference>
<accession>A0ACB9QD87</accession>
<organism evidence="1 2">
    <name type="scientific">Bauhinia variegata</name>
    <name type="common">Purple orchid tree</name>
    <name type="synonym">Phanera variegata</name>
    <dbReference type="NCBI Taxonomy" id="167791"/>
    <lineage>
        <taxon>Eukaryota</taxon>
        <taxon>Viridiplantae</taxon>
        <taxon>Streptophyta</taxon>
        <taxon>Embryophyta</taxon>
        <taxon>Tracheophyta</taxon>
        <taxon>Spermatophyta</taxon>
        <taxon>Magnoliopsida</taxon>
        <taxon>eudicotyledons</taxon>
        <taxon>Gunneridae</taxon>
        <taxon>Pentapetalae</taxon>
        <taxon>rosids</taxon>
        <taxon>fabids</taxon>
        <taxon>Fabales</taxon>
        <taxon>Fabaceae</taxon>
        <taxon>Cercidoideae</taxon>
        <taxon>Cercideae</taxon>
        <taxon>Bauhiniinae</taxon>
        <taxon>Bauhinia</taxon>
    </lineage>
</organism>
<evidence type="ECO:0000313" key="2">
    <source>
        <dbReference type="Proteomes" id="UP000828941"/>
    </source>
</evidence>
<keyword evidence="2" id="KW-1185">Reference proteome</keyword>
<gene>
    <name evidence="1" type="ORF">L6164_000705</name>
</gene>
<sequence>MASSHCTRRLLCKSTASSLKSAIRQRNHSPLLNSSATVSSQHVSNSSCTSRRFPSFIRTSAYKLGCLQSLMPLHSAVATSRMISNLSLDSGSCRALSQGTLCCNSLGP</sequence>
<proteinExistence type="predicted"/>
<name>A0ACB9QD87_BAUVA</name>
<comment type="caution">
    <text evidence="1">The sequence shown here is derived from an EMBL/GenBank/DDBJ whole genome shotgun (WGS) entry which is preliminary data.</text>
</comment>